<keyword evidence="2" id="KW-1185">Reference proteome</keyword>
<dbReference type="AlphaFoldDB" id="A0A7D4BL62"/>
<organism evidence="1 2">
    <name type="scientific">Tenuifilum thalassicum</name>
    <dbReference type="NCBI Taxonomy" id="2590900"/>
    <lineage>
        <taxon>Bacteria</taxon>
        <taxon>Pseudomonadati</taxon>
        <taxon>Bacteroidota</taxon>
        <taxon>Bacteroidia</taxon>
        <taxon>Bacteroidales</taxon>
        <taxon>Tenuifilaceae</taxon>
        <taxon>Tenuifilum</taxon>
    </lineage>
</organism>
<proteinExistence type="predicted"/>
<dbReference type="Gene3D" id="2.60.300.12">
    <property type="entry name" value="HesB-like domain"/>
    <property type="match status" value="1"/>
</dbReference>
<protein>
    <recommendedName>
        <fullName evidence="3">Iron-sulfur cluster assembly accessory protein</fullName>
    </recommendedName>
</protein>
<dbReference type="EMBL" id="CP041345">
    <property type="protein sequence ID" value="QKG80759.1"/>
    <property type="molecule type" value="Genomic_DNA"/>
</dbReference>
<gene>
    <name evidence="1" type="ORF">FHG85_10950</name>
</gene>
<dbReference type="SUPFAM" id="SSF89360">
    <property type="entry name" value="HesB-like domain"/>
    <property type="match status" value="1"/>
</dbReference>
<sequence length="96" mass="10406">MKLSEKAKKELTRVLDETGENANGIRIYNSQGCCGTSIQMDVASHAENGETAINIDGIDFYIENVLIETLTDVTLDHNGFGFLMNGLKKESGGCCC</sequence>
<reference evidence="1 2" key="1">
    <citation type="submission" date="2019-07" db="EMBL/GenBank/DDBJ databases">
        <title>Thalassofilum flectens gen. nov., sp. nov., a novel moderate thermophilic anaerobe from a shallow sea hot spring in Kunashir Island (Russia), representing a new family in the order Bacteroidales, and proposal of Thalassofilacea fam. nov.</title>
        <authorList>
            <person name="Kochetkova T.V."/>
            <person name="Podosokorskaya O.A."/>
            <person name="Novikov A."/>
            <person name="Elcheninov A.G."/>
            <person name="Toshchakov S.V."/>
            <person name="Kublanov I.V."/>
        </authorList>
    </citation>
    <scope>NUCLEOTIDE SEQUENCE [LARGE SCALE GENOMIC DNA]</scope>
    <source>
        <strain evidence="1 2">38-H</strain>
    </source>
</reference>
<evidence type="ECO:0000313" key="2">
    <source>
        <dbReference type="Proteomes" id="UP000500961"/>
    </source>
</evidence>
<dbReference type="RefSeq" id="WP_173075828.1">
    <property type="nucleotide sequence ID" value="NZ_CP041345.1"/>
</dbReference>
<evidence type="ECO:0008006" key="3">
    <source>
        <dbReference type="Google" id="ProtNLM"/>
    </source>
</evidence>
<dbReference type="KEGG" id="ttz:FHG85_10950"/>
<evidence type="ECO:0000313" key="1">
    <source>
        <dbReference type="EMBL" id="QKG80759.1"/>
    </source>
</evidence>
<dbReference type="InterPro" id="IPR035903">
    <property type="entry name" value="HesB-like_dom_sf"/>
</dbReference>
<name>A0A7D4BL62_9BACT</name>
<accession>A0A7D4BL62</accession>
<dbReference type="Proteomes" id="UP000500961">
    <property type="component" value="Chromosome"/>
</dbReference>